<evidence type="ECO:0000313" key="1">
    <source>
        <dbReference type="EMBL" id="KAK7342208.1"/>
    </source>
</evidence>
<dbReference type="AlphaFoldDB" id="A0AAN9LY18"/>
<keyword evidence="2" id="KW-1185">Reference proteome</keyword>
<dbReference type="EMBL" id="JAYMYR010000009">
    <property type="protein sequence ID" value="KAK7342208.1"/>
    <property type="molecule type" value="Genomic_DNA"/>
</dbReference>
<sequence>MDRGCYSVLLDAVIKVFFACFKISSESLCCACAYKLLVRLSENVLCNFDLQPVQPKSFLLFEHRVFSEIGASPKGANRSAVVFTWSEGSSSVPSETIVK</sequence>
<accession>A0AAN9LY18</accession>
<gene>
    <name evidence="1" type="ORF">VNO80_25152</name>
</gene>
<protein>
    <submittedName>
        <fullName evidence="1">Uncharacterized protein</fullName>
    </submittedName>
</protein>
<comment type="caution">
    <text evidence="1">The sequence shown here is derived from an EMBL/GenBank/DDBJ whole genome shotgun (WGS) entry which is preliminary data.</text>
</comment>
<organism evidence="1 2">
    <name type="scientific">Phaseolus coccineus</name>
    <name type="common">Scarlet runner bean</name>
    <name type="synonym">Phaseolus multiflorus</name>
    <dbReference type="NCBI Taxonomy" id="3886"/>
    <lineage>
        <taxon>Eukaryota</taxon>
        <taxon>Viridiplantae</taxon>
        <taxon>Streptophyta</taxon>
        <taxon>Embryophyta</taxon>
        <taxon>Tracheophyta</taxon>
        <taxon>Spermatophyta</taxon>
        <taxon>Magnoliopsida</taxon>
        <taxon>eudicotyledons</taxon>
        <taxon>Gunneridae</taxon>
        <taxon>Pentapetalae</taxon>
        <taxon>rosids</taxon>
        <taxon>fabids</taxon>
        <taxon>Fabales</taxon>
        <taxon>Fabaceae</taxon>
        <taxon>Papilionoideae</taxon>
        <taxon>50 kb inversion clade</taxon>
        <taxon>NPAAA clade</taxon>
        <taxon>indigoferoid/millettioid clade</taxon>
        <taxon>Phaseoleae</taxon>
        <taxon>Phaseolus</taxon>
    </lineage>
</organism>
<dbReference type="Proteomes" id="UP001374584">
    <property type="component" value="Unassembled WGS sequence"/>
</dbReference>
<proteinExistence type="predicted"/>
<name>A0AAN9LY18_PHACN</name>
<reference evidence="1 2" key="1">
    <citation type="submission" date="2024-01" db="EMBL/GenBank/DDBJ databases">
        <title>The genomes of 5 underutilized Papilionoideae crops provide insights into root nodulation and disease resistanc.</title>
        <authorList>
            <person name="Jiang F."/>
        </authorList>
    </citation>
    <scope>NUCLEOTIDE SEQUENCE [LARGE SCALE GENOMIC DNA]</scope>
    <source>
        <strain evidence="1">JINMINGXINNONG_FW02</strain>
        <tissue evidence="1">Leaves</tissue>
    </source>
</reference>
<evidence type="ECO:0000313" key="2">
    <source>
        <dbReference type="Proteomes" id="UP001374584"/>
    </source>
</evidence>